<dbReference type="OrthoDB" id="2394426at2759"/>
<sequence>MQYHGGAICGHIQSCWKGVQKYLFDQLTLTQTCPSRVLAAFFTSSPVLKTLTTIKDRKEGSDDSKCGYDFIDALLKKGSDDQRRKYRTKHVLFRNVIADPRSGYHDYIRSPRHIARHAQCLHTAMEATTFEKEFHLVKGELVRKRKRIDDIEDQGDGHYYNIL</sequence>
<evidence type="ECO:0000313" key="1">
    <source>
        <dbReference type="EMBL" id="OAQ24253.1"/>
    </source>
</evidence>
<proteinExistence type="predicted"/>
<name>A0A197JGY1_9FUNG</name>
<dbReference type="AlphaFoldDB" id="A0A197JGY1"/>
<dbReference type="Proteomes" id="UP000078512">
    <property type="component" value="Unassembled WGS sequence"/>
</dbReference>
<protein>
    <submittedName>
        <fullName evidence="1">Uncharacterized protein</fullName>
    </submittedName>
</protein>
<reference evidence="1 2" key="1">
    <citation type="submission" date="2016-05" db="EMBL/GenBank/DDBJ databases">
        <title>Genome sequencing reveals origins of a unique bacterial endosymbiosis in the earliest lineages of terrestrial Fungi.</title>
        <authorList>
            <consortium name="DOE Joint Genome Institute"/>
            <person name="Uehling J."/>
            <person name="Gryganskyi A."/>
            <person name="Hameed K."/>
            <person name="Tschaplinski T."/>
            <person name="Misztal P."/>
            <person name="Wu S."/>
            <person name="Desiro A."/>
            <person name="Vande Pol N."/>
            <person name="Du Z.-Y."/>
            <person name="Zienkiewicz A."/>
            <person name="Zienkiewicz K."/>
            <person name="Morin E."/>
            <person name="Tisserant E."/>
            <person name="Splivallo R."/>
            <person name="Hainaut M."/>
            <person name="Henrissat B."/>
            <person name="Ohm R."/>
            <person name="Kuo A."/>
            <person name="Yan J."/>
            <person name="Lipzen A."/>
            <person name="Nolan M."/>
            <person name="Labutti K."/>
            <person name="Barry K."/>
            <person name="Goldstein A."/>
            <person name="Labbe J."/>
            <person name="Schadt C."/>
            <person name="Tuskan G."/>
            <person name="Grigoriev I."/>
            <person name="Martin F."/>
            <person name="Vilgalys R."/>
            <person name="Bonito G."/>
        </authorList>
    </citation>
    <scope>NUCLEOTIDE SEQUENCE [LARGE SCALE GENOMIC DNA]</scope>
    <source>
        <strain evidence="1 2">AG-77</strain>
    </source>
</reference>
<keyword evidence="2" id="KW-1185">Reference proteome</keyword>
<organism evidence="1 2">
    <name type="scientific">Linnemannia elongata AG-77</name>
    <dbReference type="NCBI Taxonomy" id="1314771"/>
    <lineage>
        <taxon>Eukaryota</taxon>
        <taxon>Fungi</taxon>
        <taxon>Fungi incertae sedis</taxon>
        <taxon>Mucoromycota</taxon>
        <taxon>Mortierellomycotina</taxon>
        <taxon>Mortierellomycetes</taxon>
        <taxon>Mortierellales</taxon>
        <taxon>Mortierellaceae</taxon>
        <taxon>Linnemannia</taxon>
    </lineage>
</organism>
<evidence type="ECO:0000313" key="2">
    <source>
        <dbReference type="Proteomes" id="UP000078512"/>
    </source>
</evidence>
<dbReference type="EMBL" id="KV442098">
    <property type="protein sequence ID" value="OAQ24253.1"/>
    <property type="molecule type" value="Genomic_DNA"/>
</dbReference>
<gene>
    <name evidence="1" type="ORF">K457DRAFT_24306</name>
</gene>
<accession>A0A197JGY1</accession>